<feature type="domain" description="Cryptochrome/DNA photolyase FAD-binding" evidence="4">
    <location>
        <begin position="76"/>
        <end position="215"/>
    </location>
</feature>
<name>A0ABU0HUN4_9HYPH</name>
<keyword evidence="6" id="KW-1185">Reference proteome</keyword>
<sequence length="378" mass="41204">MDRTFPMTRAAGLDRLSAFLAGPGIAYAAARNTDAGPEARPTTSALSPYLRRRLVTEQEVVEAALSAFGEEGAEKFVTEVFWRTYFKGHLETHPAAWTDALAGAGDEHHRLEAEPGLRRAYEAAIEGRTGIDAYDAWAQELVATGWLHNHTRMWFASIWIFTLRLPWTLGAEFFMTHLLDGDPASNTLSWRWVAGLHTRGKHYVARADNIRRYTNQRFQADGLDEAPESLDEPMPPKEVPLTKPDAAPGGEAALLLHLDDLHPESLPLAGTRIVRVGGLVAHAPGASERVRQADEAAMADGLARAAAHFGCEAMPATGDWAGGLPIVTAWAPVGPSAEALPDGCLRVRRAWDEATWPVSRRGFFKVRQAIPAILADLG</sequence>
<accession>A0ABU0HUN4</accession>
<keyword evidence="5" id="KW-0456">Lyase</keyword>
<dbReference type="InterPro" id="IPR005101">
    <property type="entry name" value="Cryptochr/Photolyase_FAD-bd"/>
</dbReference>
<proteinExistence type="predicted"/>
<dbReference type="InterPro" id="IPR036134">
    <property type="entry name" value="Crypto/Photolyase_FAD-like_sf"/>
</dbReference>
<keyword evidence="3" id="KW-0274">FAD</keyword>
<dbReference type="Pfam" id="PF03441">
    <property type="entry name" value="FAD_binding_7"/>
    <property type="match status" value="1"/>
</dbReference>
<comment type="caution">
    <text evidence="5">The sequence shown here is derived from an EMBL/GenBank/DDBJ whole genome shotgun (WGS) entry which is preliminary data.</text>
</comment>
<dbReference type="EMBL" id="JAUSVP010000001">
    <property type="protein sequence ID" value="MDQ0446045.1"/>
    <property type="molecule type" value="Genomic_DNA"/>
</dbReference>
<dbReference type="Gene3D" id="1.10.579.10">
    <property type="entry name" value="DNA Cyclobutane Dipyrimidine Photolyase, subunit A, domain 3"/>
    <property type="match status" value="1"/>
</dbReference>
<keyword evidence="2" id="KW-0285">Flavoprotein</keyword>
<evidence type="ECO:0000256" key="3">
    <source>
        <dbReference type="ARBA" id="ARBA00022827"/>
    </source>
</evidence>
<evidence type="ECO:0000259" key="4">
    <source>
        <dbReference type="Pfam" id="PF03441"/>
    </source>
</evidence>
<dbReference type="RefSeq" id="WP_238203374.1">
    <property type="nucleotide sequence ID" value="NZ_BPQE01000013.1"/>
</dbReference>
<gene>
    <name evidence="5" type="ORF">QO012_000523</name>
</gene>
<evidence type="ECO:0000313" key="5">
    <source>
        <dbReference type="EMBL" id="MDQ0446045.1"/>
    </source>
</evidence>
<evidence type="ECO:0000256" key="1">
    <source>
        <dbReference type="ARBA" id="ARBA00001974"/>
    </source>
</evidence>
<evidence type="ECO:0000256" key="2">
    <source>
        <dbReference type="ARBA" id="ARBA00022630"/>
    </source>
</evidence>
<dbReference type="Gene3D" id="1.25.40.80">
    <property type="match status" value="1"/>
</dbReference>
<dbReference type="PANTHER" id="PTHR11455:SF9">
    <property type="entry name" value="CRYPTOCHROME CIRCADIAN CLOCK 5 ISOFORM X1"/>
    <property type="match status" value="1"/>
</dbReference>
<evidence type="ECO:0000313" key="6">
    <source>
        <dbReference type="Proteomes" id="UP001231124"/>
    </source>
</evidence>
<dbReference type="EC" id="4.1.99.3" evidence="5"/>
<dbReference type="SUPFAM" id="SSF48173">
    <property type="entry name" value="Cryptochrome/photolyase FAD-binding domain"/>
    <property type="match status" value="1"/>
</dbReference>
<reference evidence="5 6" key="1">
    <citation type="submission" date="2023-07" db="EMBL/GenBank/DDBJ databases">
        <title>Genomic Encyclopedia of Type Strains, Phase IV (KMG-IV): sequencing the most valuable type-strain genomes for metagenomic binning, comparative biology and taxonomic classification.</title>
        <authorList>
            <person name="Goeker M."/>
        </authorList>
    </citation>
    <scope>NUCLEOTIDE SEQUENCE [LARGE SCALE GENOMIC DNA]</scope>
    <source>
        <strain evidence="5 6">DSM 19013</strain>
    </source>
</reference>
<dbReference type="InterPro" id="IPR002081">
    <property type="entry name" value="Cryptochrome/DNA_photolyase_1"/>
</dbReference>
<organism evidence="5 6">
    <name type="scientific">Methylobacterium aerolatum</name>
    <dbReference type="NCBI Taxonomy" id="418708"/>
    <lineage>
        <taxon>Bacteria</taxon>
        <taxon>Pseudomonadati</taxon>
        <taxon>Pseudomonadota</taxon>
        <taxon>Alphaproteobacteria</taxon>
        <taxon>Hyphomicrobiales</taxon>
        <taxon>Methylobacteriaceae</taxon>
        <taxon>Methylobacterium</taxon>
    </lineage>
</organism>
<dbReference type="GO" id="GO:0003904">
    <property type="term" value="F:deoxyribodipyrimidine photo-lyase activity"/>
    <property type="evidence" value="ECO:0007669"/>
    <property type="project" value="UniProtKB-EC"/>
</dbReference>
<protein>
    <submittedName>
        <fullName evidence="5">Deoxyribodipyrimidine photo-lyase</fullName>
        <ecNumber evidence="5">4.1.99.3</ecNumber>
    </submittedName>
</protein>
<dbReference type="PANTHER" id="PTHR11455">
    <property type="entry name" value="CRYPTOCHROME"/>
    <property type="match status" value="1"/>
</dbReference>
<dbReference type="Proteomes" id="UP001231124">
    <property type="component" value="Unassembled WGS sequence"/>
</dbReference>
<comment type="cofactor">
    <cofactor evidence="1">
        <name>FAD</name>
        <dbReference type="ChEBI" id="CHEBI:57692"/>
    </cofactor>
</comment>